<sequence>MINNASAPDVYTRPEANEIFDTKADKTDTSTKTETDTLLDDKAEKTDIYTKIETDTLLDDKAEKTDIYTKIETDTLLDDKADKTVTYTKTETVTLLDAKTDKTELIYSYSKTEDDTLLLLKANIADLTNYVDLTSAQTIIGQKQFGVISVSSVSKLNKNDASIRFAGGGDMLVSSLVTQPQLQEVRDIATGKSKAYVFSTQGELNDWIAVQDNIAKLVIGENLYIVDKEVIDYWWDGTDLKVLETELPSMSNVITTLGTATGGGNAIIDISIDGNVLTPAKNNNFVDTDYDQSISGQKTFNTTIHSVGIMVQTNNNSSAICAGGEVRSIADIQSASYFKSEDDALLLLKADKSTTYTKTEDDALLLLKADKTQLIDSYTKGETNNLLNNKADTGVSYTKGEDDALLLLKADQSTTYTKTQYDALLLLKADKTQLIDSYTKGETNNLLNNKADTGVSYTKGEDDALILLKADKSTIYTKTQDDALLLLKADKTQLIDSYTKTETNNLLNNKANQSTTYTKPETDQLISQIDTGDTDLTDYNNKTKPDELLGQKADTTELSNYMTL</sequence>
<evidence type="ECO:0000256" key="1">
    <source>
        <dbReference type="SAM" id="MobiDB-lite"/>
    </source>
</evidence>
<feature type="compositionally biased region" description="Basic and acidic residues" evidence="1">
    <location>
        <begin position="20"/>
        <end position="34"/>
    </location>
</feature>
<proteinExistence type="predicted"/>
<evidence type="ECO:0000313" key="3">
    <source>
        <dbReference type="Proteomes" id="UP000324800"/>
    </source>
</evidence>
<feature type="non-terminal residue" evidence="2">
    <location>
        <position position="564"/>
    </location>
</feature>
<gene>
    <name evidence="2" type="ORF">EZS28_022902</name>
</gene>
<feature type="region of interest" description="Disordered" evidence="1">
    <location>
        <begin position="1"/>
        <end position="34"/>
    </location>
</feature>
<evidence type="ECO:0000313" key="2">
    <source>
        <dbReference type="EMBL" id="KAA6381569.1"/>
    </source>
</evidence>
<organism evidence="2 3">
    <name type="scientific">Streblomastix strix</name>
    <dbReference type="NCBI Taxonomy" id="222440"/>
    <lineage>
        <taxon>Eukaryota</taxon>
        <taxon>Metamonada</taxon>
        <taxon>Preaxostyla</taxon>
        <taxon>Oxymonadida</taxon>
        <taxon>Streblomastigidae</taxon>
        <taxon>Streblomastix</taxon>
    </lineage>
</organism>
<dbReference type="Proteomes" id="UP000324800">
    <property type="component" value="Unassembled WGS sequence"/>
</dbReference>
<dbReference type="AlphaFoldDB" id="A0A5J4VGQ3"/>
<name>A0A5J4VGQ3_9EUKA</name>
<dbReference type="EMBL" id="SNRW01007251">
    <property type="protein sequence ID" value="KAA6381569.1"/>
    <property type="molecule type" value="Genomic_DNA"/>
</dbReference>
<accession>A0A5J4VGQ3</accession>
<reference evidence="2 3" key="1">
    <citation type="submission" date="2019-03" db="EMBL/GenBank/DDBJ databases">
        <title>Single cell metagenomics reveals metabolic interactions within the superorganism composed of flagellate Streblomastix strix and complex community of Bacteroidetes bacteria on its surface.</title>
        <authorList>
            <person name="Treitli S.C."/>
            <person name="Kolisko M."/>
            <person name="Husnik F."/>
            <person name="Keeling P."/>
            <person name="Hampl V."/>
        </authorList>
    </citation>
    <scope>NUCLEOTIDE SEQUENCE [LARGE SCALE GENOMIC DNA]</scope>
    <source>
        <strain evidence="2">ST1C</strain>
    </source>
</reference>
<comment type="caution">
    <text evidence="2">The sequence shown here is derived from an EMBL/GenBank/DDBJ whole genome shotgun (WGS) entry which is preliminary data.</text>
</comment>
<protein>
    <submittedName>
        <fullName evidence="2">Uncharacterized protein</fullName>
    </submittedName>
</protein>